<keyword evidence="3" id="KW-1185">Reference proteome</keyword>
<sequence length="155" mass="16721">MHRQILVILACFLSARAAGPSWGVWGEWGAACSECTGAVSRGRTRVCIPGDDLSLCSGSRLEEELCLDCTPQWTEWTTGTDCSDTCGYCGRYTRTRECQSPTGCPTPAPGSCVGNSTDQNTEPCDAGEVCLYPRSSCCMGIKTVDTTLKRFHCKI</sequence>
<evidence type="ECO:0000313" key="3">
    <source>
        <dbReference type="Proteomes" id="UP000053660"/>
    </source>
</evidence>
<name>A0A0B1S3H3_OESDE</name>
<gene>
    <name evidence="2" type="ORF">OESDEN_22358</name>
</gene>
<accession>A0A0B1S3H3</accession>
<feature type="signal peptide" evidence="1">
    <location>
        <begin position="1"/>
        <end position="17"/>
    </location>
</feature>
<evidence type="ECO:0008006" key="4">
    <source>
        <dbReference type="Google" id="ProtNLM"/>
    </source>
</evidence>
<protein>
    <recommendedName>
        <fullName evidence="4">Thrombospondin type 1 domain protein</fullName>
    </recommendedName>
</protein>
<dbReference type="SMART" id="SM00209">
    <property type="entry name" value="TSP1"/>
    <property type="match status" value="2"/>
</dbReference>
<dbReference type="PANTHER" id="PTHR31936">
    <property type="entry name" value="PROTEIN CBG18744"/>
    <property type="match status" value="1"/>
</dbReference>
<dbReference type="InterPro" id="IPR000884">
    <property type="entry name" value="TSP1_rpt"/>
</dbReference>
<evidence type="ECO:0000313" key="2">
    <source>
        <dbReference type="EMBL" id="KHJ78022.1"/>
    </source>
</evidence>
<feature type="chain" id="PRO_5002061322" description="Thrombospondin type 1 domain protein" evidence="1">
    <location>
        <begin position="18"/>
        <end position="155"/>
    </location>
</feature>
<organism evidence="2 3">
    <name type="scientific">Oesophagostomum dentatum</name>
    <name type="common">Nodular worm</name>
    <dbReference type="NCBI Taxonomy" id="61180"/>
    <lineage>
        <taxon>Eukaryota</taxon>
        <taxon>Metazoa</taxon>
        <taxon>Ecdysozoa</taxon>
        <taxon>Nematoda</taxon>
        <taxon>Chromadorea</taxon>
        <taxon>Rhabditida</taxon>
        <taxon>Rhabditina</taxon>
        <taxon>Rhabditomorpha</taxon>
        <taxon>Strongyloidea</taxon>
        <taxon>Strongylidae</taxon>
        <taxon>Oesophagostomum</taxon>
    </lineage>
</organism>
<keyword evidence="1" id="KW-0732">Signal</keyword>
<dbReference type="OrthoDB" id="5789104at2759"/>
<dbReference type="EMBL" id="KN610186">
    <property type="protein sequence ID" value="KHJ78022.1"/>
    <property type="molecule type" value="Genomic_DNA"/>
</dbReference>
<dbReference type="Proteomes" id="UP000053660">
    <property type="component" value="Unassembled WGS sequence"/>
</dbReference>
<dbReference type="PANTHER" id="PTHR31936:SF5">
    <property type="entry name" value="VENOM PROTEIN"/>
    <property type="match status" value="1"/>
</dbReference>
<evidence type="ECO:0000256" key="1">
    <source>
        <dbReference type="SAM" id="SignalP"/>
    </source>
</evidence>
<reference evidence="2 3" key="1">
    <citation type="submission" date="2014-03" db="EMBL/GenBank/DDBJ databases">
        <title>Draft genome of the hookworm Oesophagostomum dentatum.</title>
        <authorList>
            <person name="Mitreva M."/>
        </authorList>
    </citation>
    <scope>NUCLEOTIDE SEQUENCE [LARGE SCALE GENOMIC DNA]</scope>
    <source>
        <strain evidence="2 3">OD-Hann</strain>
    </source>
</reference>
<proteinExistence type="predicted"/>
<dbReference type="PROSITE" id="PS50092">
    <property type="entry name" value="TSP1"/>
    <property type="match status" value="2"/>
</dbReference>
<dbReference type="AlphaFoldDB" id="A0A0B1S3H3"/>